<evidence type="ECO:0000313" key="15">
    <source>
        <dbReference type="Proteomes" id="UP000525652"/>
    </source>
</evidence>
<dbReference type="EMBL" id="JACHVA010000005">
    <property type="protein sequence ID" value="MBC2600192.1"/>
    <property type="molecule type" value="Genomic_DNA"/>
</dbReference>
<evidence type="ECO:0000256" key="6">
    <source>
        <dbReference type="ARBA" id="ARBA00023136"/>
    </source>
</evidence>
<dbReference type="GO" id="GO:0033214">
    <property type="term" value="P:siderophore-iron import into cell"/>
    <property type="evidence" value="ECO:0007669"/>
    <property type="project" value="TreeGrafter"/>
</dbReference>
<evidence type="ECO:0000313" key="14">
    <source>
        <dbReference type="EMBL" id="MBC2600192.1"/>
    </source>
</evidence>
<evidence type="ECO:0000256" key="10">
    <source>
        <dbReference type="SAM" id="MobiDB-lite"/>
    </source>
</evidence>
<organism evidence="14 15">
    <name type="scientific">Puniceicoccus vermicola</name>
    <dbReference type="NCBI Taxonomy" id="388746"/>
    <lineage>
        <taxon>Bacteria</taxon>
        <taxon>Pseudomonadati</taxon>
        <taxon>Verrucomicrobiota</taxon>
        <taxon>Opitutia</taxon>
        <taxon>Puniceicoccales</taxon>
        <taxon>Puniceicoccaceae</taxon>
        <taxon>Puniceicoccus</taxon>
    </lineage>
</organism>
<name>A0A7X1AUJ1_9BACT</name>
<comment type="caution">
    <text evidence="14">The sequence shown here is derived from an EMBL/GenBank/DDBJ whole genome shotgun (WGS) entry which is preliminary data.</text>
</comment>
<protein>
    <submittedName>
        <fullName evidence="14">TonB-dependent receptor</fullName>
    </submittedName>
</protein>
<dbReference type="PANTHER" id="PTHR30442:SF0">
    <property type="entry name" value="FE(3+) DICITRATE TRANSPORT PROTEIN FECA"/>
    <property type="match status" value="1"/>
</dbReference>
<keyword evidence="15" id="KW-1185">Reference proteome</keyword>
<evidence type="ECO:0000256" key="11">
    <source>
        <dbReference type="SAM" id="SignalP"/>
    </source>
</evidence>
<dbReference type="Gene3D" id="2.40.170.20">
    <property type="entry name" value="TonB-dependent receptor, beta-barrel domain"/>
    <property type="match status" value="1"/>
</dbReference>
<keyword evidence="11" id="KW-0732">Signal</keyword>
<feature type="chain" id="PRO_5030509371" evidence="11">
    <location>
        <begin position="25"/>
        <end position="764"/>
    </location>
</feature>
<evidence type="ECO:0000256" key="1">
    <source>
        <dbReference type="ARBA" id="ARBA00004571"/>
    </source>
</evidence>
<keyword evidence="7 8" id="KW-0998">Cell outer membrane</keyword>
<dbReference type="GO" id="GO:0009279">
    <property type="term" value="C:cell outer membrane"/>
    <property type="evidence" value="ECO:0007669"/>
    <property type="project" value="UniProtKB-SubCell"/>
</dbReference>
<dbReference type="Gene3D" id="2.170.130.10">
    <property type="entry name" value="TonB-dependent receptor, plug domain"/>
    <property type="match status" value="1"/>
</dbReference>
<dbReference type="Proteomes" id="UP000525652">
    <property type="component" value="Unassembled WGS sequence"/>
</dbReference>
<dbReference type="PROSITE" id="PS52016">
    <property type="entry name" value="TONB_DEPENDENT_REC_3"/>
    <property type="match status" value="1"/>
</dbReference>
<dbReference type="CDD" id="cd01347">
    <property type="entry name" value="ligand_gated_channel"/>
    <property type="match status" value="1"/>
</dbReference>
<feature type="signal peptide" evidence="11">
    <location>
        <begin position="1"/>
        <end position="24"/>
    </location>
</feature>
<keyword evidence="5 9" id="KW-0798">TonB box</keyword>
<dbReference type="AlphaFoldDB" id="A0A7X1AUJ1"/>
<evidence type="ECO:0000256" key="5">
    <source>
        <dbReference type="ARBA" id="ARBA00023077"/>
    </source>
</evidence>
<evidence type="ECO:0000256" key="7">
    <source>
        <dbReference type="ARBA" id="ARBA00023237"/>
    </source>
</evidence>
<keyword evidence="2 8" id="KW-0813">Transport</keyword>
<accession>A0A7X1AUJ1</accession>
<gene>
    <name evidence="14" type="ORF">H5P30_00185</name>
</gene>
<evidence type="ECO:0000259" key="12">
    <source>
        <dbReference type="Pfam" id="PF00593"/>
    </source>
</evidence>
<dbReference type="InterPro" id="IPR039426">
    <property type="entry name" value="TonB-dep_rcpt-like"/>
</dbReference>
<dbReference type="InterPro" id="IPR012910">
    <property type="entry name" value="Plug_dom"/>
</dbReference>
<feature type="domain" description="TonB-dependent receptor plug" evidence="13">
    <location>
        <begin position="68"/>
        <end position="176"/>
    </location>
</feature>
<dbReference type="InterPro" id="IPR036942">
    <property type="entry name" value="Beta-barrel_TonB_sf"/>
</dbReference>
<dbReference type="InterPro" id="IPR000531">
    <property type="entry name" value="Beta-barrel_TonB"/>
</dbReference>
<keyword evidence="4 8" id="KW-0812">Transmembrane</keyword>
<feature type="domain" description="TonB-dependent receptor-like beta-barrel" evidence="12">
    <location>
        <begin position="293"/>
        <end position="734"/>
    </location>
</feature>
<dbReference type="Pfam" id="PF00593">
    <property type="entry name" value="TonB_dep_Rec_b-barrel"/>
    <property type="match status" value="1"/>
</dbReference>
<keyword evidence="3 8" id="KW-1134">Transmembrane beta strand</keyword>
<dbReference type="PANTHER" id="PTHR30442">
    <property type="entry name" value="IRON III DICITRATE TRANSPORT PROTEIN FECA"/>
    <property type="match status" value="1"/>
</dbReference>
<evidence type="ECO:0000256" key="3">
    <source>
        <dbReference type="ARBA" id="ARBA00022452"/>
    </source>
</evidence>
<evidence type="ECO:0000256" key="4">
    <source>
        <dbReference type="ARBA" id="ARBA00022692"/>
    </source>
</evidence>
<evidence type="ECO:0000259" key="13">
    <source>
        <dbReference type="Pfam" id="PF07715"/>
    </source>
</evidence>
<evidence type="ECO:0000256" key="8">
    <source>
        <dbReference type="PROSITE-ProRule" id="PRU01360"/>
    </source>
</evidence>
<sequence length="764" mass="84338">MTKPKNPLSISALWSFLILGSAPAETPESSTSPDESESAQQQENSSPAEEPQMLEAYQVIGTQDLAFSLPGSAYVLDEGDIQNLNYENINQVLRQIPGVYVREEDGYGNFPNISIRGVDASRSAKVTLMEDGVLTAPAPYSAPSAYYSPAVGRMAGIEVLKGSSQVRYGPETTGGVLNYIATPIPAGKDEGYARLSYGNNQDLQSHIWGGGTYDLEAGQLGVLGEFYSRSTDGFREMDTTAAYNGTNDTGFERIDGRVKLSFVPNWEKYNKLEFKLGYTDFDANETYLGISTQDFRADPMRRYAASRNDQINTYSTQTYLRHTVDLEENWRLVTTGYYQEFQRNWYKLNDLVDPDASLSQSLFDGTPGYNVLTGQAAGQLRYRANNRNYGLYGIQSDLNGLFETGDFDHHISTGLRLHHDYEDRFQHQDVYTQNDLGAFTSVDRGAPGSQTNRKSSADAIAYYLQDRIEYGDWAVIPGVRYEYIDYEVNNRASGSTESANLDVFTPGIGLEYLLDPDWMLFTGYYRGFSPPGPSGAVNGIKEETSDSFELGTRYRNDQGFRVELVGFYTFFNDLLVAESIGSGNLDDENVGNAISRGIEALVGIDPAQMTGQSFRSPITLAATYTDATLDGNASSADAESIFAGGKDGNRMPYIPEWQINLTGGLEFDRIRGYASVSFATSTYASANNSSAEVNPATGEADARFGKVDSYTTVDLSAYYRLWGEVELFAYAQNVFNDEYIISRLPHGPRPGTPATYGIGLQARW</sequence>
<reference evidence="14 15" key="1">
    <citation type="submission" date="2020-07" db="EMBL/GenBank/DDBJ databases">
        <authorList>
            <person name="Feng X."/>
        </authorList>
    </citation>
    <scope>NUCLEOTIDE SEQUENCE [LARGE SCALE GENOMIC DNA]</scope>
    <source>
        <strain evidence="14 15">JCM14086</strain>
    </source>
</reference>
<dbReference type="InterPro" id="IPR037066">
    <property type="entry name" value="Plug_dom_sf"/>
</dbReference>
<keyword evidence="6 8" id="KW-0472">Membrane</keyword>
<dbReference type="SUPFAM" id="SSF56935">
    <property type="entry name" value="Porins"/>
    <property type="match status" value="1"/>
</dbReference>
<comment type="subcellular location">
    <subcellularLocation>
        <location evidence="1 8">Cell outer membrane</location>
        <topology evidence="1 8">Multi-pass membrane protein</topology>
    </subcellularLocation>
</comment>
<dbReference type="RefSeq" id="WP_185690950.1">
    <property type="nucleotide sequence ID" value="NZ_JACHVA010000005.1"/>
</dbReference>
<keyword evidence="14" id="KW-0675">Receptor</keyword>
<evidence type="ECO:0000256" key="9">
    <source>
        <dbReference type="RuleBase" id="RU003357"/>
    </source>
</evidence>
<proteinExistence type="inferred from homology"/>
<dbReference type="Pfam" id="PF07715">
    <property type="entry name" value="Plug"/>
    <property type="match status" value="1"/>
</dbReference>
<feature type="region of interest" description="Disordered" evidence="10">
    <location>
        <begin position="23"/>
        <end position="49"/>
    </location>
</feature>
<evidence type="ECO:0000256" key="2">
    <source>
        <dbReference type="ARBA" id="ARBA00022448"/>
    </source>
</evidence>
<comment type="similarity">
    <text evidence="8 9">Belongs to the TonB-dependent receptor family.</text>
</comment>